<dbReference type="PROSITE" id="PS50005">
    <property type="entry name" value="TPR"/>
    <property type="match status" value="2"/>
</dbReference>
<sequence length="638" mass="70865">MSYTSLIALPARLMLLPVHTVLPPIFHRRLCAAAVTLALLSGCAAVSPVVTPVKASPAEVPATSVVAQTDQTDDDETVQPEPEATDKAGKTETAAVDEAEVAEQQLLPKLDMDSRLLYSLLVSDIAAQRGQPQLAMTTYLDLAKKTRDPRLARRALEHAITSGQINFAIDSATLWLEIDPKSSTALHTLVSMLVRTNRLSEAEPHLAKLIAARPAEAGNSLLQLRSLWNKQSDKQAVLVLTQALAKPYADLPEAALALGFAEQAAGHADKALVQVDLALSRRPGWDIAILLKAHLLEGRSEKEALEFLAEQSVRYPQAKEVRMSYARNLIDARRLADARKVYDVLNRDFPDTLEIVVGLGMTAMQGRDYRQAESAFVHALDLKPRNPAAIRYYLGVTAEEQRNFDRAMDWYRSVPDGDYRDDADRRLVHIYSRQGQKEPALALAEKMPVDTESNKIMKAQTLAQIHRENKDLTAARKVLDTALKEFPNSTDLLYDRSLISEQLGQLDVAERDLRRYLEIKPNSATALNALGYTLAARTSRLDEAEHLIGQALAIEPDNPVIIDSSGWLQYRRGNFQEAARQLKRAFELLPDPEIAAHLGEVLWQLNQRDEALKVWDQGKQLDPKHDVLADTIKRLTGK</sequence>
<gene>
    <name evidence="3" type="ORF">PZA18_20000</name>
</gene>
<evidence type="ECO:0000313" key="4">
    <source>
        <dbReference type="Proteomes" id="UP001172778"/>
    </source>
</evidence>
<dbReference type="Pfam" id="PF13432">
    <property type="entry name" value="TPR_16"/>
    <property type="match status" value="2"/>
</dbReference>
<name>A0ABT7E1Y8_9NEIS</name>
<keyword evidence="4" id="KW-1185">Reference proteome</keyword>
<dbReference type="EMBL" id="JARRAF010000036">
    <property type="protein sequence ID" value="MDK2126332.1"/>
    <property type="molecule type" value="Genomic_DNA"/>
</dbReference>
<organism evidence="3 4">
    <name type="scientific">Parachitinimonas caeni</name>
    <dbReference type="NCBI Taxonomy" id="3031301"/>
    <lineage>
        <taxon>Bacteria</taxon>
        <taxon>Pseudomonadati</taxon>
        <taxon>Pseudomonadota</taxon>
        <taxon>Betaproteobacteria</taxon>
        <taxon>Neisseriales</taxon>
        <taxon>Chitinibacteraceae</taxon>
        <taxon>Parachitinimonas</taxon>
    </lineage>
</organism>
<dbReference type="PANTHER" id="PTHR12558">
    <property type="entry name" value="CELL DIVISION CYCLE 16,23,27"/>
    <property type="match status" value="1"/>
</dbReference>
<feature type="repeat" description="TPR" evidence="1">
    <location>
        <begin position="353"/>
        <end position="386"/>
    </location>
</feature>
<dbReference type="Proteomes" id="UP001172778">
    <property type="component" value="Unassembled WGS sequence"/>
</dbReference>
<keyword evidence="1" id="KW-0802">TPR repeat</keyword>
<proteinExistence type="predicted"/>
<dbReference type="InterPro" id="IPR019734">
    <property type="entry name" value="TPR_rpt"/>
</dbReference>
<feature type="repeat" description="TPR" evidence="1">
    <location>
        <begin position="592"/>
        <end position="625"/>
    </location>
</feature>
<evidence type="ECO:0000256" key="1">
    <source>
        <dbReference type="PROSITE-ProRule" id="PRU00339"/>
    </source>
</evidence>
<comment type="caution">
    <text evidence="3">The sequence shown here is derived from an EMBL/GenBank/DDBJ whole genome shotgun (WGS) entry which is preliminary data.</text>
</comment>
<dbReference type="RefSeq" id="WP_284102652.1">
    <property type="nucleotide sequence ID" value="NZ_JARRAF010000036.1"/>
</dbReference>
<accession>A0ABT7E1Y8</accession>
<dbReference type="InterPro" id="IPR011990">
    <property type="entry name" value="TPR-like_helical_dom_sf"/>
</dbReference>
<dbReference type="PANTHER" id="PTHR12558:SF33">
    <property type="entry name" value="BLL7664 PROTEIN"/>
    <property type="match status" value="1"/>
</dbReference>
<feature type="region of interest" description="Disordered" evidence="2">
    <location>
        <begin position="60"/>
        <end position="93"/>
    </location>
</feature>
<evidence type="ECO:0000256" key="2">
    <source>
        <dbReference type="SAM" id="MobiDB-lite"/>
    </source>
</evidence>
<protein>
    <submittedName>
        <fullName evidence="3">Tetratricopeptide repeat protein</fullName>
    </submittedName>
</protein>
<dbReference type="SUPFAM" id="SSF48452">
    <property type="entry name" value="TPR-like"/>
    <property type="match status" value="2"/>
</dbReference>
<reference evidence="3" key="1">
    <citation type="submission" date="2023-03" db="EMBL/GenBank/DDBJ databases">
        <title>Chitinimonas shenzhenensis gen. nov., sp. nov., a novel member of family Burkholderiaceae isolated from activated sludge collected in Shen Zhen, China.</title>
        <authorList>
            <person name="Wang X."/>
        </authorList>
    </citation>
    <scope>NUCLEOTIDE SEQUENCE</scope>
    <source>
        <strain evidence="3">DQS-5</strain>
    </source>
</reference>
<dbReference type="SMART" id="SM00028">
    <property type="entry name" value="TPR"/>
    <property type="match status" value="7"/>
</dbReference>
<dbReference type="Pfam" id="PF13371">
    <property type="entry name" value="TPR_9"/>
    <property type="match status" value="1"/>
</dbReference>
<dbReference type="Gene3D" id="1.25.40.10">
    <property type="entry name" value="Tetratricopeptide repeat domain"/>
    <property type="match status" value="2"/>
</dbReference>
<evidence type="ECO:0000313" key="3">
    <source>
        <dbReference type="EMBL" id="MDK2126332.1"/>
    </source>
</evidence>